<accession>A0A7C9DWM8</accession>
<dbReference type="PANTHER" id="PTHR33526">
    <property type="entry name" value="OS07G0123800 PROTEIN"/>
    <property type="match status" value="1"/>
</dbReference>
<reference evidence="1" key="2">
    <citation type="submission" date="2020-07" db="EMBL/GenBank/DDBJ databases">
        <authorList>
            <person name="Vera ALvarez R."/>
            <person name="Arias-Moreno D.M."/>
            <person name="Jimenez-Jacinto V."/>
            <person name="Jimenez-Bremont J.F."/>
            <person name="Swaminathan K."/>
            <person name="Moose S.P."/>
            <person name="Guerrero-Gonzalez M.L."/>
            <person name="Marino-Ramirez L."/>
            <person name="Landsman D."/>
            <person name="Rodriguez-Kessler M."/>
            <person name="Delgado-Sanchez P."/>
        </authorList>
    </citation>
    <scope>NUCLEOTIDE SEQUENCE</scope>
    <source>
        <tissue evidence="1">Cladode</tissue>
    </source>
</reference>
<dbReference type="EMBL" id="GISG01146938">
    <property type="protein sequence ID" value="MBA4646589.1"/>
    <property type="molecule type" value="Transcribed_RNA"/>
</dbReference>
<reference evidence="1" key="1">
    <citation type="journal article" date="2013" name="J. Plant Res.">
        <title>Effect of fungi and light on seed germination of three Opuntia species from semiarid lands of central Mexico.</title>
        <authorList>
            <person name="Delgado-Sanchez P."/>
            <person name="Jimenez-Bremont J.F."/>
            <person name="Guerrero-Gonzalez Mde L."/>
            <person name="Flores J."/>
        </authorList>
    </citation>
    <scope>NUCLEOTIDE SEQUENCE</scope>
    <source>
        <tissue evidence="1">Cladode</tissue>
    </source>
</reference>
<evidence type="ECO:0000313" key="1">
    <source>
        <dbReference type="EMBL" id="MBA4646589.1"/>
    </source>
</evidence>
<organism evidence="1">
    <name type="scientific">Opuntia streptacantha</name>
    <name type="common">Prickly pear cactus</name>
    <name type="synonym">Opuntia cardona</name>
    <dbReference type="NCBI Taxonomy" id="393608"/>
    <lineage>
        <taxon>Eukaryota</taxon>
        <taxon>Viridiplantae</taxon>
        <taxon>Streptophyta</taxon>
        <taxon>Embryophyta</taxon>
        <taxon>Tracheophyta</taxon>
        <taxon>Spermatophyta</taxon>
        <taxon>Magnoliopsida</taxon>
        <taxon>eudicotyledons</taxon>
        <taxon>Gunneridae</taxon>
        <taxon>Pentapetalae</taxon>
        <taxon>Caryophyllales</taxon>
        <taxon>Cactineae</taxon>
        <taxon>Cactaceae</taxon>
        <taxon>Opuntioideae</taxon>
        <taxon>Opuntia</taxon>
    </lineage>
</organism>
<proteinExistence type="predicted"/>
<name>A0A7C9DWM8_OPUST</name>
<dbReference type="AlphaFoldDB" id="A0A7C9DWM8"/>
<dbReference type="PANTHER" id="PTHR33526:SF13">
    <property type="entry name" value="TYROSINE-PROTEIN PHOSPHATASE 3-LIKE"/>
    <property type="match status" value="1"/>
</dbReference>
<protein>
    <submittedName>
        <fullName evidence="1">Uncharacterized protein</fullName>
    </submittedName>
</protein>
<sequence>MMKAKASHRNKFMKILTTPIRALAKARDFYVKSMNSYADKVHYSAGPGWGSAPYSVPRSFSTTSGRSSDEDDFKELVRAASTNTLGKRIDLSAALSGASNPHSSSMQVQNRVQQELLQQQGNGSYNKVIRRVPRSASVGMAKIEEDKPCEFIGGVETSNINGHIGGGKKDESKVGKDKFSLFPRSRSYAVGAAKRAIPSAF</sequence>